<accession>A0AAV2QAW8</accession>
<evidence type="ECO:0000256" key="7">
    <source>
        <dbReference type="ARBA" id="ARBA00023163"/>
    </source>
</evidence>
<feature type="compositionally biased region" description="Polar residues" evidence="11">
    <location>
        <begin position="143"/>
        <end position="165"/>
    </location>
</feature>
<keyword evidence="8" id="KW-0539">Nucleus</keyword>
<dbReference type="InterPro" id="IPR001965">
    <property type="entry name" value="Znf_PHD"/>
</dbReference>
<dbReference type="Proteomes" id="UP001497623">
    <property type="component" value="Unassembled WGS sequence"/>
</dbReference>
<evidence type="ECO:0000313" key="13">
    <source>
        <dbReference type="EMBL" id="CAL4073264.1"/>
    </source>
</evidence>
<gene>
    <name evidence="13" type="ORF">MNOR_LOCUS9073</name>
</gene>
<feature type="compositionally biased region" description="Basic and acidic residues" evidence="11">
    <location>
        <begin position="682"/>
        <end position="770"/>
    </location>
</feature>
<dbReference type="PANTHER" id="PTHR45888:SF4">
    <property type="entry name" value="PHD FINGER PROTEIN 10"/>
    <property type="match status" value="1"/>
</dbReference>
<comment type="subcellular location">
    <subcellularLocation>
        <location evidence="1">Nucleus</location>
    </subcellularLocation>
</comment>
<evidence type="ECO:0000256" key="6">
    <source>
        <dbReference type="ARBA" id="ARBA00023015"/>
    </source>
</evidence>
<dbReference type="SMART" id="SM00249">
    <property type="entry name" value="PHD"/>
    <property type="match status" value="3"/>
</dbReference>
<keyword evidence="5" id="KW-0862">Zinc</keyword>
<feature type="region of interest" description="Disordered" evidence="11">
    <location>
        <begin position="1"/>
        <end position="28"/>
    </location>
</feature>
<feature type="domain" description="PHD-type" evidence="12">
    <location>
        <begin position="1259"/>
        <end position="1318"/>
    </location>
</feature>
<evidence type="ECO:0000256" key="9">
    <source>
        <dbReference type="PROSITE-ProRule" id="PRU00146"/>
    </source>
</evidence>
<evidence type="ECO:0000313" key="14">
    <source>
        <dbReference type="Proteomes" id="UP001497623"/>
    </source>
</evidence>
<evidence type="ECO:0000256" key="8">
    <source>
        <dbReference type="ARBA" id="ARBA00023242"/>
    </source>
</evidence>
<feature type="compositionally biased region" description="Polar residues" evidence="11">
    <location>
        <begin position="108"/>
        <end position="119"/>
    </location>
</feature>
<evidence type="ECO:0000256" key="10">
    <source>
        <dbReference type="SAM" id="Coils"/>
    </source>
</evidence>
<feature type="compositionally biased region" description="Low complexity" evidence="11">
    <location>
        <begin position="10"/>
        <end position="20"/>
    </location>
</feature>
<dbReference type="CDD" id="cd15489">
    <property type="entry name" value="PHD_SF"/>
    <property type="match status" value="1"/>
</dbReference>
<feature type="non-terminal residue" evidence="13">
    <location>
        <position position="1"/>
    </location>
</feature>
<dbReference type="Pfam" id="PF00628">
    <property type="entry name" value="PHD"/>
    <property type="match status" value="1"/>
</dbReference>
<dbReference type="GO" id="GO:0005634">
    <property type="term" value="C:nucleus"/>
    <property type="evidence" value="ECO:0007669"/>
    <property type="project" value="UniProtKB-SubCell"/>
</dbReference>
<feature type="compositionally biased region" description="Acidic residues" evidence="11">
    <location>
        <begin position="826"/>
        <end position="857"/>
    </location>
</feature>
<dbReference type="InterPro" id="IPR011011">
    <property type="entry name" value="Znf_FYVE_PHD"/>
</dbReference>
<dbReference type="CDD" id="cd15529">
    <property type="entry name" value="PHD2_PHF10"/>
    <property type="match status" value="1"/>
</dbReference>
<reference evidence="13 14" key="1">
    <citation type="submission" date="2024-05" db="EMBL/GenBank/DDBJ databases">
        <authorList>
            <person name="Wallberg A."/>
        </authorList>
    </citation>
    <scope>NUCLEOTIDE SEQUENCE [LARGE SCALE GENOMIC DNA]</scope>
</reference>
<dbReference type="SUPFAM" id="SSF57903">
    <property type="entry name" value="FYVE/PHD zinc finger"/>
    <property type="match status" value="2"/>
</dbReference>
<keyword evidence="3" id="KW-0677">Repeat</keyword>
<evidence type="ECO:0000256" key="5">
    <source>
        <dbReference type="ARBA" id="ARBA00022833"/>
    </source>
</evidence>
<keyword evidence="4 9" id="KW-0863">Zinc-finger</keyword>
<feature type="domain" description="PHD-type" evidence="12">
    <location>
        <begin position="1315"/>
        <end position="1363"/>
    </location>
</feature>
<evidence type="ECO:0000256" key="3">
    <source>
        <dbReference type="ARBA" id="ARBA00022737"/>
    </source>
</evidence>
<evidence type="ECO:0000256" key="4">
    <source>
        <dbReference type="ARBA" id="ARBA00022771"/>
    </source>
</evidence>
<feature type="compositionally biased region" description="Basic and acidic residues" evidence="11">
    <location>
        <begin position="50"/>
        <end position="77"/>
    </location>
</feature>
<feature type="compositionally biased region" description="Acidic residues" evidence="11">
    <location>
        <begin position="802"/>
        <end position="813"/>
    </location>
</feature>
<keyword evidence="7" id="KW-0804">Transcription</keyword>
<feature type="compositionally biased region" description="Polar residues" evidence="11">
    <location>
        <begin position="555"/>
        <end position="571"/>
    </location>
</feature>
<evidence type="ECO:0000259" key="12">
    <source>
        <dbReference type="PROSITE" id="PS50016"/>
    </source>
</evidence>
<proteinExistence type="predicted"/>
<evidence type="ECO:0000256" key="2">
    <source>
        <dbReference type="ARBA" id="ARBA00022723"/>
    </source>
</evidence>
<keyword evidence="6" id="KW-0805">Transcription regulation</keyword>
<keyword evidence="2" id="KW-0479">Metal-binding</keyword>
<feature type="region of interest" description="Disordered" evidence="11">
    <location>
        <begin position="1143"/>
        <end position="1163"/>
    </location>
</feature>
<feature type="coiled-coil region" evidence="10">
    <location>
        <begin position="1216"/>
        <end position="1243"/>
    </location>
</feature>
<dbReference type="CDD" id="cd21085">
    <property type="entry name" value="WH_NTD_PHF10"/>
    <property type="match status" value="1"/>
</dbReference>
<organism evidence="13 14">
    <name type="scientific">Meganyctiphanes norvegica</name>
    <name type="common">Northern krill</name>
    <name type="synonym">Thysanopoda norvegica</name>
    <dbReference type="NCBI Taxonomy" id="48144"/>
    <lineage>
        <taxon>Eukaryota</taxon>
        <taxon>Metazoa</taxon>
        <taxon>Ecdysozoa</taxon>
        <taxon>Arthropoda</taxon>
        <taxon>Crustacea</taxon>
        <taxon>Multicrustacea</taxon>
        <taxon>Malacostraca</taxon>
        <taxon>Eumalacostraca</taxon>
        <taxon>Eucarida</taxon>
        <taxon>Euphausiacea</taxon>
        <taxon>Euphausiidae</taxon>
        <taxon>Meganyctiphanes</taxon>
    </lineage>
</organism>
<feature type="region of interest" description="Disordered" evidence="11">
    <location>
        <begin position="45"/>
        <end position="166"/>
    </location>
</feature>
<dbReference type="Gene3D" id="3.30.40.10">
    <property type="entry name" value="Zinc/RING finger domain, C3HC4 (zinc finger)"/>
    <property type="match status" value="1"/>
</dbReference>
<feature type="region of interest" description="Disordered" evidence="11">
    <location>
        <begin position="657"/>
        <end position="871"/>
    </location>
</feature>
<keyword evidence="10" id="KW-0175">Coiled coil</keyword>
<feature type="region of interest" description="Disordered" evidence="11">
    <location>
        <begin position="555"/>
        <end position="577"/>
    </location>
</feature>
<name>A0AAV2QAW8_MEGNR</name>
<dbReference type="InterPro" id="IPR019787">
    <property type="entry name" value="Znf_PHD-finger"/>
</dbReference>
<dbReference type="PROSITE" id="PS50016">
    <property type="entry name" value="ZF_PHD_2"/>
    <property type="match status" value="2"/>
</dbReference>
<evidence type="ECO:0000256" key="11">
    <source>
        <dbReference type="SAM" id="MobiDB-lite"/>
    </source>
</evidence>
<feature type="compositionally biased region" description="Basic and acidic residues" evidence="11">
    <location>
        <begin position="791"/>
        <end position="801"/>
    </location>
</feature>
<keyword evidence="14" id="KW-1185">Reference proteome</keyword>
<evidence type="ECO:0000256" key="1">
    <source>
        <dbReference type="ARBA" id="ARBA00004123"/>
    </source>
</evidence>
<feature type="compositionally biased region" description="Polar residues" evidence="11">
    <location>
        <begin position="657"/>
        <end position="675"/>
    </location>
</feature>
<sequence>GNDVTGTKESASTSSITSSSPKKDINSKGIPVGIAAYAAAAAAAAARAKGSSDKKTTEVEKVDKPKSVELEKVDKPKSALSLVSYSRSPSISPDATDEDDDDSKNSSITKSVAKITSPTKGKETKESTSILNPKLEDPKKATVVSSSNVGKNRTLITSGVSSTKVEASKSLIKPGLKLINRSNMSIPKVEVSPAKQNVPIAVAKSGVTANKISEASHTTNVNTQSLDSGKVIDVKVKAPESVKNTNVNTQSLDSGKVTDVKGKAPEIVKTTNVNTQPLDSGKVIDVKANASESVKTTNVNTQSLDSGKVIDVKEKAPESVKNTIVKTQTLDSGKVIDVKAKAPEIVKTTNVNTQSLDSGKVIDVKAKAPEIVKTTNVNTQSLDSGKVIDVKAKAPESVKTTNVNTQSLDSGKVIDVKEKAPESVKKTNVNTQLLDSGKVIDVKAKAPESVKTTNVNTQSLDSGKVIDVKAKAPESVKKESSTSRIIKLGNFSTLKKTEPSSNIIKHATGQETNVSIKQKIVVESDKTPKKHMSQPNVPKTESQIKVPITYSPSVNKSEQKLTSDNTQQGISLSKEGNKSDVNLAEKSNVNVSFGNKSVSKLVDENKTELHSSKSEITVATPIKEKSPEVKEKTFTPVVSEKIPDLDISEKNQQMIKSTISPHTTKSFPKAGSSSAMIVDPNIGKKEAIKRPCPEASEENDKPSEKREKKEEVVNREKDVEVKEGNESYSKEVKAENENKSVEGEKIIEKHTGVDLKEAKEDTLSNEDKDQALTNGSSGPASELADEESNDIEMKEDSNDAEMKDEESMDDSDVENVRVKKKRRIIEDDDDDDEEGDADEKKDDDDDEDDDDYQEDESGTPSRRTSKRKTKKYYERPRGYGGKFLKDKKPEISALIDENARMDMDEDSQSSISKKRVPRYRCEIVNPESTEAFTAEKVVEYVWPLEGNGEHYFLQEQISQYLGIMSFKRKYPDLRRRPIEMQERDYLKEKGYVSEIACDLGLTAVRSEDVLDVMCNDFPSKFESLSSLMREKQEKEIREKGKVDYTLANIDKSKMQEYARKAAEQAARWNSNLNKERREERRYSFDLSSFTLHISKGRGKILPAEYTKIGSYPVSVLPGQYTDSYRMYSPAALHTLPLSTVTSDPLKEELGSDGEDVASEEEEKPVPIFSEMPWIYSKQANTPNKENVTENGSGGRRADFEINFKIQVAEYALQHTNAQAERKFQTSEANVRRWKQQLDSLRAKAAANGFTKAADKPEDGPKCKHCSGNRQENKMGRPEPMLTCATCKCHTHLTCVDLTTVMIPKLESYKWQCIDCKTCMQCKDPDDAEKMIFCDMCDRGYHIYCVGLKKVPNGRWHCKECAICSSCKSRTPQGDEHIKNAEWQHEFKKDAAKQLRYAATLCIPCDRFWKKRQFCYICTRVYKSIPDDGMVRCANCPKYIHKDGCATMFENEIFCNICYKSRNSSALNHSRIIAAAKKKMARSY</sequence>
<dbReference type="PANTHER" id="PTHR45888">
    <property type="entry name" value="HL01030P-RELATED"/>
    <property type="match status" value="1"/>
</dbReference>
<dbReference type="GO" id="GO:0008270">
    <property type="term" value="F:zinc ion binding"/>
    <property type="evidence" value="ECO:0007669"/>
    <property type="project" value="UniProtKB-KW"/>
</dbReference>
<feature type="compositionally biased region" description="Acidic residues" evidence="11">
    <location>
        <begin position="1150"/>
        <end position="1162"/>
    </location>
</feature>
<protein>
    <recommendedName>
        <fullName evidence="12">PHD-type domain-containing protein</fullName>
    </recommendedName>
</protein>
<dbReference type="InterPro" id="IPR013083">
    <property type="entry name" value="Znf_RING/FYVE/PHD"/>
</dbReference>
<comment type="caution">
    <text evidence="13">The sequence shown here is derived from an EMBL/GenBank/DDBJ whole genome shotgun (WGS) entry which is preliminary data.</text>
</comment>
<dbReference type="EMBL" id="CAXKWB010004308">
    <property type="protein sequence ID" value="CAL4073264.1"/>
    <property type="molecule type" value="Genomic_DNA"/>
</dbReference>